<dbReference type="AlphaFoldDB" id="A0A0E9TV90"/>
<sequence>MPLNVKRHFEEEAQFLIRRQCKLNHGRTCMGCSLSWALVWPYCIVPSAQLIFRTDTVPKTGLCQ</sequence>
<evidence type="ECO:0000313" key="1">
    <source>
        <dbReference type="EMBL" id="JAH57372.1"/>
    </source>
</evidence>
<dbReference type="EMBL" id="GBXM01051205">
    <property type="protein sequence ID" value="JAH57372.1"/>
    <property type="molecule type" value="Transcribed_RNA"/>
</dbReference>
<reference evidence="1" key="2">
    <citation type="journal article" date="2015" name="Fish Shellfish Immunol.">
        <title>Early steps in the European eel (Anguilla anguilla)-Vibrio vulnificus interaction in the gills: Role of the RtxA13 toxin.</title>
        <authorList>
            <person name="Callol A."/>
            <person name="Pajuelo D."/>
            <person name="Ebbesson L."/>
            <person name="Teles M."/>
            <person name="MacKenzie S."/>
            <person name="Amaro C."/>
        </authorList>
    </citation>
    <scope>NUCLEOTIDE SEQUENCE</scope>
</reference>
<protein>
    <submittedName>
        <fullName evidence="1">Uncharacterized protein</fullName>
    </submittedName>
</protein>
<reference evidence="1" key="1">
    <citation type="submission" date="2014-11" db="EMBL/GenBank/DDBJ databases">
        <authorList>
            <person name="Amaro Gonzalez C."/>
        </authorList>
    </citation>
    <scope>NUCLEOTIDE SEQUENCE</scope>
</reference>
<name>A0A0E9TV90_ANGAN</name>
<proteinExistence type="predicted"/>
<organism evidence="1">
    <name type="scientific">Anguilla anguilla</name>
    <name type="common">European freshwater eel</name>
    <name type="synonym">Muraena anguilla</name>
    <dbReference type="NCBI Taxonomy" id="7936"/>
    <lineage>
        <taxon>Eukaryota</taxon>
        <taxon>Metazoa</taxon>
        <taxon>Chordata</taxon>
        <taxon>Craniata</taxon>
        <taxon>Vertebrata</taxon>
        <taxon>Euteleostomi</taxon>
        <taxon>Actinopterygii</taxon>
        <taxon>Neopterygii</taxon>
        <taxon>Teleostei</taxon>
        <taxon>Anguilliformes</taxon>
        <taxon>Anguillidae</taxon>
        <taxon>Anguilla</taxon>
    </lineage>
</organism>
<accession>A0A0E9TV90</accession>